<accession>A0A8S5PUZ9</accession>
<evidence type="ECO:0000256" key="4">
    <source>
        <dbReference type="ARBA" id="ARBA00023136"/>
    </source>
</evidence>
<evidence type="ECO:0000256" key="1">
    <source>
        <dbReference type="ARBA" id="ARBA00004301"/>
    </source>
</evidence>
<evidence type="ECO:0000256" key="3">
    <source>
        <dbReference type="ARBA" id="ARBA00022989"/>
    </source>
</evidence>
<feature type="transmembrane region" description="Helical" evidence="5">
    <location>
        <begin position="51"/>
        <end position="71"/>
    </location>
</feature>
<dbReference type="GO" id="GO:0033644">
    <property type="term" value="C:host cell membrane"/>
    <property type="evidence" value="ECO:0007669"/>
    <property type="project" value="UniProtKB-SubCell"/>
</dbReference>
<reference evidence="6" key="1">
    <citation type="journal article" date="2021" name="Proc. Natl. Acad. Sci. U.S.A.">
        <title>A Catalog of Tens of Thousands of Viruses from Human Metagenomes Reveals Hidden Associations with Chronic Diseases.</title>
        <authorList>
            <person name="Tisza M.J."/>
            <person name="Buck C.B."/>
        </authorList>
    </citation>
    <scope>NUCLEOTIDE SEQUENCE</scope>
    <source>
        <strain evidence="6">CtGuJ10</strain>
    </source>
</reference>
<sequence length="146" mass="16732">MERLFFYLSNHKMIVFVIIAILFDLFIGILRATKEKKLNSAIGIDGMIRKVAMIGCLGFLVLVDCLLHLNIIGWLPTQILDLFKNIGIETVGVSDVFGLLFIVFEILSIIKNWTLLGLPMFKYVNDWVNNFLETFTDEMPTTEKNK</sequence>
<protein>
    <submittedName>
        <fullName evidence="6">Holin</fullName>
    </submittedName>
</protein>
<feature type="transmembrane region" description="Helical" evidence="5">
    <location>
        <begin position="12"/>
        <end position="30"/>
    </location>
</feature>
<evidence type="ECO:0000313" key="6">
    <source>
        <dbReference type="EMBL" id="DAE10108.1"/>
    </source>
</evidence>
<feature type="transmembrane region" description="Helical" evidence="5">
    <location>
        <begin position="91"/>
        <end position="110"/>
    </location>
</feature>
<dbReference type="EMBL" id="BK015503">
    <property type="protein sequence ID" value="DAE10108.1"/>
    <property type="molecule type" value="Genomic_DNA"/>
</dbReference>
<evidence type="ECO:0000256" key="5">
    <source>
        <dbReference type="SAM" id="Phobius"/>
    </source>
</evidence>
<keyword evidence="2 5" id="KW-0812">Transmembrane</keyword>
<evidence type="ECO:0000256" key="2">
    <source>
        <dbReference type="ARBA" id="ARBA00022692"/>
    </source>
</evidence>
<organism evidence="6">
    <name type="scientific">Siphoviridae sp. ctGuJ10</name>
    <dbReference type="NCBI Taxonomy" id="2825418"/>
    <lineage>
        <taxon>Viruses</taxon>
        <taxon>Duplodnaviria</taxon>
        <taxon>Heunggongvirae</taxon>
        <taxon>Uroviricota</taxon>
        <taxon>Caudoviricetes</taxon>
    </lineage>
</organism>
<keyword evidence="3 5" id="KW-1133">Transmembrane helix</keyword>
<dbReference type="InterPro" id="IPR006480">
    <property type="entry name" value="Phage_holin_4_1"/>
</dbReference>
<proteinExistence type="predicted"/>
<keyword evidence="4 5" id="KW-0472">Membrane</keyword>
<name>A0A8S5PUZ9_9CAUD</name>
<dbReference type="NCBIfam" id="TIGR01593">
    <property type="entry name" value="holin_tox_secr"/>
    <property type="match status" value="1"/>
</dbReference>
<comment type="subcellular location">
    <subcellularLocation>
        <location evidence="1">Host membrane</location>
        <topology evidence="1">Multi-pass membrane protein</topology>
    </subcellularLocation>
</comment>
<dbReference type="Pfam" id="PF05105">
    <property type="entry name" value="Phage_holin_4_1"/>
    <property type="match status" value="1"/>
</dbReference>